<dbReference type="PROSITE" id="PS50113">
    <property type="entry name" value="PAC"/>
    <property type="match status" value="1"/>
</dbReference>
<dbReference type="PANTHER" id="PTHR43547">
    <property type="entry name" value="TWO-COMPONENT HISTIDINE KINASE"/>
    <property type="match status" value="1"/>
</dbReference>
<feature type="modified residue" description="4-aspartylphosphate" evidence="4">
    <location>
        <position position="71"/>
    </location>
</feature>
<dbReference type="EC" id="2.7.13.3" evidence="2"/>
<dbReference type="Gene3D" id="3.30.565.10">
    <property type="entry name" value="Histidine kinase-like ATPase, C-terminal domain"/>
    <property type="match status" value="1"/>
</dbReference>
<dbReference type="EMBL" id="JBHTKA010000001">
    <property type="protein sequence ID" value="MFD0998612.1"/>
    <property type="molecule type" value="Genomic_DNA"/>
</dbReference>
<evidence type="ECO:0000256" key="3">
    <source>
        <dbReference type="ARBA" id="ARBA00022553"/>
    </source>
</evidence>
<dbReference type="InterPro" id="IPR011006">
    <property type="entry name" value="CheY-like_superfamily"/>
</dbReference>
<dbReference type="InterPro" id="IPR004358">
    <property type="entry name" value="Sig_transdc_His_kin-like_C"/>
</dbReference>
<dbReference type="InterPro" id="IPR035965">
    <property type="entry name" value="PAS-like_dom_sf"/>
</dbReference>
<evidence type="ECO:0000259" key="7">
    <source>
        <dbReference type="PROSITE" id="PS50112"/>
    </source>
</evidence>
<dbReference type="InterPro" id="IPR036097">
    <property type="entry name" value="HisK_dim/P_sf"/>
</dbReference>
<dbReference type="RefSeq" id="WP_377575591.1">
    <property type="nucleotide sequence ID" value="NZ_JBHTKA010000001.1"/>
</dbReference>
<dbReference type="CDD" id="cd00130">
    <property type="entry name" value="PAS"/>
    <property type="match status" value="1"/>
</dbReference>
<dbReference type="SMART" id="SM00448">
    <property type="entry name" value="REC"/>
    <property type="match status" value="2"/>
</dbReference>
<dbReference type="InterPro" id="IPR001789">
    <property type="entry name" value="Sig_transdc_resp-reg_receiver"/>
</dbReference>
<dbReference type="Proteomes" id="UP001597112">
    <property type="component" value="Unassembled WGS sequence"/>
</dbReference>
<gene>
    <name evidence="9" type="ORF">ACFQ21_04810</name>
</gene>
<dbReference type="SMART" id="SM00387">
    <property type="entry name" value="HATPase_c"/>
    <property type="match status" value="1"/>
</dbReference>
<dbReference type="InterPro" id="IPR036890">
    <property type="entry name" value="HATPase_C_sf"/>
</dbReference>
<dbReference type="PROSITE" id="PS50112">
    <property type="entry name" value="PAS"/>
    <property type="match status" value="1"/>
</dbReference>
<dbReference type="Gene3D" id="3.30.450.20">
    <property type="entry name" value="PAS domain"/>
    <property type="match status" value="1"/>
</dbReference>
<dbReference type="InterPro" id="IPR000014">
    <property type="entry name" value="PAS"/>
</dbReference>
<name>A0ABW3JX81_9BACT</name>
<dbReference type="Gene3D" id="3.40.50.2300">
    <property type="match status" value="2"/>
</dbReference>
<feature type="domain" description="PAC" evidence="8">
    <location>
        <begin position="352"/>
        <end position="404"/>
    </location>
</feature>
<dbReference type="PROSITE" id="PS50110">
    <property type="entry name" value="RESPONSE_REGULATORY"/>
    <property type="match status" value="2"/>
</dbReference>
<evidence type="ECO:0000313" key="9">
    <source>
        <dbReference type="EMBL" id="MFD0998612.1"/>
    </source>
</evidence>
<dbReference type="InterPro" id="IPR000700">
    <property type="entry name" value="PAS-assoc_C"/>
</dbReference>
<dbReference type="Pfam" id="PF00072">
    <property type="entry name" value="Response_reg"/>
    <property type="match status" value="2"/>
</dbReference>
<accession>A0ABW3JX81</accession>
<organism evidence="9 10">
    <name type="scientific">Ohtaekwangia kribbensis</name>
    <dbReference type="NCBI Taxonomy" id="688913"/>
    <lineage>
        <taxon>Bacteria</taxon>
        <taxon>Pseudomonadati</taxon>
        <taxon>Bacteroidota</taxon>
        <taxon>Cytophagia</taxon>
        <taxon>Cytophagales</taxon>
        <taxon>Fulvivirgaceae</taxon>
        <taxon>Ohtaekwangia</taxon>
    </lineage>
</organism>
<dbReference type="PROSITE" id="PS50109">
    <property type="entry name" value="HIS_KIN"/>
    <property type="match status" value="1"/>
</dbReference>
<dbReference type="SUPFAM" id="SSF52172">
    <property type="entry name" value="CheY-like"/>
    <property type="match status" value="2"/>
</dbReference>
<evidence type="ECO:0000256" key="2">
    <source>
        <dbReference type="ARBA" id="ARBA00012438"/>
    </source>
</evidence>
<evidence type="ECO:0000256" key="4">
    <source>
        <dbReference type="PROSITE-ProRule" id="PRU00169"/>
    </source>
</evidence>
<proteinExistence type="predicted"/>
<dbReference type="CDD" id="cd00156">
    <property type="entry name" value="REC"/>
    <property type="match status" value="1"/>
</dbReference>
<dbReference type="SUPFAM" id="SSF55785">
    <property type="entry name" value="PYP-like sensor domain (PAS domain)"/>
    <property type="match status" value="1"/>
</dbReference>
<keyword evidence="3 4" id="KW-0597">Phosphoprotein</keyword>
<dbReference type="PRINTS" id="PR00344">
    <property type="entry name" value="BCTRLSENSOR"/>
</dbReference>
<keyword evidence="10" id="KW-1185">Reference proteome</keyword>
<feature type="domain" description="Response regulatory" evidence="6">
    <location>
        <begin position="145"/>
        <end position="262"/>
    </location>
</feature>
<dbReference type="PANTHER" id="PTHR43547:SF2">
    <property type="entry name" value="HYBRID SIGNAL TRANSDUCTION HISTIDINE KINASE C"/>
    <property type="match status" value="1"/>
</dbReference>
<dbReference type="Pfam" id="PF02518">
    <property type="entry name" value="HATPase_c"/>
    <property type="match status" value="1"/>
</dbReference>
<comment type="catalytic activity">
    <reaction evidence="1">
        <text>ATP + protein L-histidine = ADP + protein N-phospho-L-histidine.</text>
        <dbReference type="EC" id="2.7.13.3"/>
    </reaction>
</comment>
<dbReference type="Pfam" id="PF00989">
    <property type="entry name" value="PAS"/>
    <property type="match status" value="1"/>
</dbReference>
<sequence>MNTTESPHPEIVLVEQNDHDSEMIRDLLVRNSIHNNTVRLRTGDELLDMLFARGPYIQTPVKHLPKVILMDVNLPTISGLEVLRQLRSNKSTRNIPVMVFTSDENENEVFEKYKLGVTAYIHKKLDFEKFEEALLQVQLYLKTYRILILEDNPDDAELLLYEIASFNIQLVSKIASNKEEYIAAVENFDPDVVIADFNIPPNFDAIQAIRILRKKNARVPFILISGGLTEEFAAGCLSEGIDDYLLKSNLKRFPISLTNMLRKKKAEDEKELALQMLRESEERYRKIIETAQEGIWVLNAHNQTIFVNRRLAEMLEYSEKEMITRSFFSFMDHDDRARSIEHFKKLGKGKKISLEIKLNSKTGKKVWTSISGNPLYDNQSSYSGAFGMITDITALKTVQFSLESKITELNAFLYHTSHVLRGPVSSARGLINVLKMISQDTEEQDFLKMLDDCNVDMITILEELTRISTLYYNPIINDKINFEEIAREAIRDLQYLPNSERTTLSIHQDNDINFYSDPFIIKPIFYCLIKNSMTYTDDTQECAINITVTRENNRAKIEVTDNSDGIPPEFLPRVFDMFYRAHKKARGPGLGLYIVKHIVEKLNGTVGISSQKDAGTTVVIRLPLASSHAPATV</sequence>
<dbReference type="SUPFAM" id="SSF47384">
    <property type="entry name" value="Homodimeric domain of signal transducing histidine kinase"/>
    <property type="match status" value="1"/>
</dbReference>
<dbReference type="InterPro" id="IPR013767">
    <property type="entry name" value="PAS_fold"/>
</dbReference>
<dbReference type="CDD" id="cd00075">
    <property type="entry name" value="HATPase"/>
    <property type="match status" value="1"/>
</dbReference>
<dbReference type="CDD" id="cd17557">
    <property type="entry name" value="REC_Rcp-like"/>
    <property type="match status" value="1"/>
</dbReference>
<evidence type="ECO:0000256" key="1">
    <source>
        <dbReference type="ARBA" id="ARBA00000085"/>
    </source>
</evidence>
<feature type="modified residue" description="4-aspartylphosphate" evidence="4">
    <location>
        <position position="196"/>
    </location>
</feature>
<evidence type="ECO:0000259" key="8">
    <source>
        <dbReference type="PROSITE" id="PS50113"/>
    </source>
</evidence>
<feature type="domain" description="Response regulatory" evidence="6">
    <location>
        <begin position="10"/>
        <end position="138"/>
    </location>
</feature>
<dbReference type="InterPro" id="IPR005467">
    <property type="entry name" value="His_kinase_dom"/>
</dbReference>
<dbReference type="InterPro" id="IPR003594">
    <property type="entry name" value="HATPase_dom"/>
</dbReference>
<comment type="caution">
    <text evidence="9">The sequence shown here is derived from an EMBL/GenBank/DDBJ whole genome shotgun (WGS) entry which is preliminary data.</text>
</comment>
<dbReference type="SUPFAM" id="SSF55874">
    <property type="entry name" value="ATPase domain of HSP90 chaperone/DNA topoisomerase II/histidine kinase"/>
    <property type="match status" value="1"/>
</dbReference>
<reference evidence="10" key="1">
    <citation type="journal article" date="2019" name="Int. J. Syst. Evol. Microbiol.">
        <title>The Global Catalogue of Microorganisms (GCM) 10K type strain sequencing project: providing services to taxonomists for standard genome sequencing and annotation.</title>
        <authorList>
            <consortium name="The Broad Institute Genomics Platform"/>
            <consortium name="The Broad Institute Genome Sequencing Center for Infectious Disease"/>
            <person name="Wu L."/>
            <person name="Ma J."/>
        </authorList>
    </citation>
    <scope>NUCLEOTIDE SEQUENCE [LARGE SCALE GENOMIC DNA]</scope>
    <source>
        <strain evidence="10">CCUG 58938</strain>
    </source>
</reference>
<evidence type="ECO:0000259" key="5">
    <source>
        <dbReference type="PROSITE" id="PS50109"/>
    </source>
</evidence>
<feature type="domain" description="PAS" evidence="7">
    <location>
        <begin position="280"/>
        <end position="350"/>
    </location>
</feature>
<dbReference type="SMART" id="SM00091">
    <property type="entry name" value="PAS"/>
    <property type="match status" value="1"/>
</dbReference>
<dbReference type="NCBIfam" id="TIGR00229">
    <property type="entry name" value="sensory_box"/>
    <property type="match status" value="1"/>
</dbReference>
<feature type="domain" description="Histidine kinase" evidence="5">
    <location>
        <begin position="415"/>
        <end position="626"/>
    </location>
</feature>
<protein>
    <recommendedName>
        <fullName evidence="2">histidine kinase</fullName>
        <ecNumber evidence="2">2.7.13.3</ecNumber>
    </recommendedName>
</protein>
<evidence type="ECO:0000259" key="6">
    <source>
        <dbReference type="PROSITE" id="PS50110"/>
    </source>
</evidence>
<evidence type="ECO:0000313" key="10">
    <source>
        <dbReference type="Proteomes" id="UP001597112"/>
    </source>
</evidence>